<evidence type="ECO:0000313" key="6">
    <source>
        <dbReference type="Proteomes" id="UP000243217"/>
    </source>
</evidence>
<feature type="region of interest" description="Disordered" evidence="3">
    <location>
        <begin position="240"/>
        <end position="263"/>
    </location>
</feature>
<dbReference type="GO" id="GO:0008180">
    <property type="term" value="C:COP9 signalosome"/>
    <property type="evidence" value="ECO:0007669"/>
    <property type="project" value="UniProtKB-KW"/>
</dbReference>
<dbReference type="PANTHER" id="PTHR15350">
    <property type="entry name" value="COP9 SIGNALOSOME COMPLEX SUBUNIT 7/DENDRITIC CELL PROTEIN GA17"/>
    <property type="match status" value="1"/>
</dbReference>
<evidence type="ECO:0000313" key="5">
    <source>
        <dbReference type="EMBL" id="OQS00235.1"/>
    </source>
</evidence>
<feature type="compositionally biased region" description="Polar residues" evidence="3">
    <location>
        <begin position="254"/>
        <end position="263"/>
    </location>
</feature>
<evidence type="ECO:0000259" key="4">
    <source>
        <dbReference type="PROSITE" id="PS50250"/>
    </source>
</evidence>
<evidence type="ECO:0000256" key="1">
    <source>
        <dbReference type="ARBA" id="ARBA00008482"/>
    </source>
</evidence>
<gene>
    <name evidence="5" type="ORF">THRCLA_06121</name>
</gene>
<evidence type="ECO:0000256" key="3">
    <source>
        <dbReference type="SAM" id="MobiDB-lite"/>
    </source>
</evidence>
<dbReference type="Pfam" id="PF22061">
    <property type="entry name" value="CSN7_HB_subdom"/>
    <property type="match status" value="1"/>
</dbReference>
<feature type="domain" description="PCI" evidence="4">
    <location>
        <begin position="1"/>
        <end position="161"/>
    </location>
</feature>
<accession>A0A1V9ZQD7</accession>
<dbReference type="PROSITE" id="PS50250">
    <property type="entry name" value="PCI"/>
    <property type="match status" value="1"/>
</dbReference>
<organism evidence="5 6">
    <name type="scientific">Thraustotheca clavata</name>
    <dbReference type="NCBI Taxonomy" id="74557"/>
    <lineage>
        <taxon>Eukaryota</taxon>
        <taxon>Sar</taxon>
        <taxon>Stramenopiles</taxon>
        <taxon>Oomycota</taxon>
        <taxon>Saprolegniomycetes</taxon>
        <taxon>Saprolegniales</taxon>
        <taxon>Achlyaceae</taxon>
        <taxon>Thraustotheca</taxon>
    </lineage>
</organism>
<reference evidence="5 6" key="1">
    <citation type="journal article" date="2014" name="Genome Biol. Evol.">
        <title>The secreted proteins of Achlya hypogyna and Thraustotheca clavata identify the ancestral oomycete secretome and reveal gene acquisitions by horizontal gene transfer.</title>
        <authorList>
            <person name="Misner I."/>
            <person name="Blouin N."/>
            <person name="Leonard G."/>
            <person name="Richards T.A."/>
            <person name="Lane C.E."/>
        </authorList>
    </citation>
    <scope>NUCLEOTIDE SEQUENCE [LARGE SCALE GENOMIC DNA]</scope>
    <source>
        <strain evidence="5 6">ATCC 34112</strain>
    </source>
</reference>
<dbReference type="OrthoDB" id="10265275at2759"/>
<dbReference type="Pfam" id="PF01399">
    <property type="entry name" value="PCI"/>
    <property type="match status" value="1"/>
</dbReference>
<comment type="similarity">
    <text evidence="1">Belongs to the CSN7/EIF3M family. CSN7 subfamily.</text>
</comment>
<dbReference type="InterPro" id="IPR045237">
    <property type="entry name" value="COPS7/eIF3m"/>
</dbReference>
<sequence length="263" mass="29877">MVATDDGSLEQFTLLAKTARGRACVALIQQVLTNKKIFVFGELLHMPNVVAMTTSDQPEQQSHYRLLNVFAYGRFKDYLREKAAGTVPQLTPEQELKLRKLTVVSLCQEFKQVPYKVLMEELQISGVRDVEDIVIETMYSGLVDGKLDQKNEYFDANYAVGRDVRVEDIDTMINFIQDWQKNATHVVTEIDNILGRATTQFEDDAKLENSLMTAVQEARSKISRDRSEFDSDAMFTDTFGGIQRSSSGKRRMQPGTSRKISRV</sequence>
<dbReference type="EMBL" id="JNBS01001733">
    <property type="protein sequence ID" value="OQS00235.1"/>
    <property type="molecule type" value="Genomic_DNA"/>
</dbReference>
<name>A0A1V9ZQD7_9STRA</name>
<dbReference type="InterPro" id="IPR000717">
    <property type="entry name" value="PCI_dom"/>
</dbReference>
<protein>
    <submittedName>
        <fullName evidence="5">Cop9 complex subunit 7a</fullName>
    </submittedName>
</protein>
<keyword evidence="6" id="KW-1185">Reference proteome</keyword>
<dbReference type="SMART" id="SM00088">
    <property type="entry name" value="PINT"/>
    <property type="match status" value="1"/>
</dbReference>
<comment type="caution">
    <text evidence="5">The sequence shown here is derived from an EMBL/GenBank/DDBJ whole genome shotgun (WGS) entry which is preliminary data.</text>
</comment>
<dbReference type="Proteomes" id="UP000243217">
    <property type="component" value="Unassembled WGS sequence"/>
</dbReference>
<dbReference type="STRING" id="74557.A0A1V9ZQD7"/>
<proteinExistence type="inferred from homology"/>
<dbReference type="AlphaFoldDB" id="A0A1V9ZQD7"/>
<keyword evidence="2" id="KW-0736">Signalosome</keyword>
<evidence type="ECO:0000256" key="2">
    <source>
        <dbReference type="ARBA" id="ARBA00022790"/>
    </source>
</evidence>
<dbReference type="PANTHER" id="PTHR15350:SF5">
    <property type="entry name" value="COP9 SIGNALOSOME COMPLEX SUBUNIT 7"/>
    <property type="match status" value="1"/>
</dbReference>